<proteinExistence type="inferred from homology"/>
<dbReference type="OrthoDB" id="10264738at2759"/>
<evidence type="ECO:0000313" key="12">
    <source>
        <dbReference type="Proteomes" id="UP000015354"/>
    </source>
</evidence>
<reference evidence="11 12" key="1">
    <citation type="journal article" date="2013" name="PLoS ONE">
        <title>Predicting the Proteins of Angomonas deanei, Strigomonas culicis and Their Respective Endosymbionts Reveals New Aspects of the Trypanosomatidae Family.</title>
        <authorList>
            <person name="Motta M.C."/>
            <person name="Martins A.C."/>
            <person name="de Souza S.S."/>
            <person name="Catta-Preta C.M."/>
            <person name="Silva R."/>
            <person name="Klein C.C."/>
            <person name="de Almeida L.G."/>
            <person name="de Lima Cunha O."/>
            <person name="Ciapina L.P."/>
            <person name="Brocchi M."/>
            <person name="Colabardini A.C."/>
            <person name="de Araujo Lima B."/>
            <person name="Machado C.R."/>
            <person name="de Almeida Soares C.M."/>
            <person name="Probst C.M."/>
            <person name="de Menezes C.B."/>
            <person name="Thompson C.E."/>
            <person name="Bartholomeu D.C."/>
            <person name="Gradia D.F."/>
            <person name="Pavoni D.P."/>
            <person name="Grisard E.C."/>
            <person name="Fantinatti-Garboggini F."/>
            <person name="Marchini F.K."/>
            <person name="Rodrigues-Luiz G.F."/>
            <person name="Wagner G."/>
            <person name="Goldman G.H."/>
            <person name="Fietto J.L."/>
            <person name="Elias M.C."/>
            <person name="Goldman M.H."/>
            <person name="Sagot M.F."/>
            <person name="Pereira M."/>
            <person name="Stoco P.H."/>
            <person name="de Mendonca-Neto R.P."/>
            <person name="Teixeira S.M."/>
            <person name="Maciel T.E."/>
            <person name="de Oliveira Mendes T.A."/>
            <person name="Urmenyi T.P."/>
            <person name="de Souza W."/>
            <person name="Schenkman S."/>
            <person name="de Vasconcelos A.T."/>
        </authorList>
    </citation>
    <scope>NUCLEOTIDE SEQUENCE [LARGE SCALE GENOMIC DNA]</scope>
</reference>
<sequence length="220" mass="24040">MLALSRAIGDFSFKTNTQVPWDQQAVTSAPEVRTTHINRDKDEFVVVACDGIWDMMSNEQVVEFVRHRIQQRIPLGEICEQLMETCVSPVPFGVGCDNMSVIIVQFKRQPPVRKAPSPLAALGGTEVERNASSVASSTDKKDGSTHEVSDVEKSLDAAEDTSTLLFRTAVAAAQLRGKDTLASPIEDDAPAVFPEKPTSHSFCSSELDQLRSYVSSTHTT</sequence>
<comment type="similarity">
    <text evidence="2">Belongs to the PP2C family.</text>
</comment>
<evidence type="ECO:0000256" key="2">
    <source>
        <dbReference type="ARBA" id="ARBA00006702"/>
    </source>
</evidence>
<dbReference type="CDD" id="cd00143">
    <property type="entry name" value="PP2Cc"/>
    <property type="match status" value="1"/>
</dbReference>
<keyword evidence="5" id="KW-0378">Hydrolase</keyword>
<dbReference type="InterPro" id="IPR036457">
    <property type="entry name" value="PPM-type-like_dom_sf"/>
</dbReference>
<evidence type="ECO:0000313" key="11">
    <source>
        <dbReference type="EMBL" id="EPY17758.1"/>
    </source>
</evidence>
<gene>
    <name evidence="11" type="ORF">STCU_10415</name>
</gene>
<dbReference type="PANTHER" id="PTHR13832:SF803">
    <property type="entry name" value="PROTEIN PHOSPHATASE 1G"/>
    <property type="match status" value="1"/>
</dbReference>
<dbReference type="GO" id="GO:0004722">
    <property type="term" value="F:protein serine/threonine phosphatase activity"/>
    <property type="evidence" value="ECO:0007669"/>
    <property type="project" value="UniProtKB-EC"/>
</dbReference>
<dbReference type="SUPFAM" id="SSF81606">
    <property type="entry name" value="PP2C-like"/>
    <property type="match status" value="1"/>
</dbReference>
<dbReference type="Gene3D" id="3.60.40.10">
    <property type="entry name" value="PPM-type phosphatase domain"/>
    <property type="match status" value="1"/>
</dbReference>
<evidence type="ECO:0000256" key="7">
    <source>
        <dbReference type="ARBA" id="ARBA00022912"/>
    </source>
</evidence>
<dbReference type="Pfam" id="PF00481">
    <property type="entry name" value="PP2C"/>
    <property type="match status" value="1"/>
</dbReference>
<keyword evidence="7" id="KW-0904">Protein phosphatase</keyword>
<keyword evidence="6" id="KW-0460">Magnesium</keyword>
<evidence type="ECO:0000259" key="10">
    <source>
        <dbReference type="PROSITE" id="PS51746"/>
    </source>
</evidence>
<keyword evidence="4" id="KW-0479">Metal-binding</keyword>
<accession>S9TMZ7</accession>
<evidence type="ECO:0000256" key="1">
    <source>
        <dbReference type="ARBA" id="ARBA00001936"/>
    </source>
</evidence>
<dbReference type="EMBL" id="ATMH01010315">
    <property type="protein sequence ID" value="EPY17758.1"/>
    <property type="molecule type" value="Genomic_DNA"/>
</dbReference>
<evidence type="ECO:0000256" key="9">
    <source>
        <dbReference type="SAM" id="MobiDB-lite"/>
    </source>
</evidence>
<dbReference type="Proteomes" id="UP000015354">
    <property type="component" value="Unassembled WGS sequence"/>
</dbReference>
<name>S9TMZ7_9TRYP</name>
<dbReference type="InterPro" id="IPR015655">
    <property type="entry name" value="PP2C"/>
</dbReference>
<organism evidence="11 12">
    <name type="scientific">Strigomonas culicis</name>
    <dbReference type="NCBI Taxonomy" id="28005"/>
    <lineage>
        <taxon>Eukaryota</taxon>
        <taxon>Discoba</taxon>
        <taxon>Euglenozoa</taxon>
        <taxon>Kinetoplastea</taxon>
        <taxon>Metakinetoplastina</taxon>
        <taxon>Trypanosomatida</taxon>
        <taxon>Trypanosomatidae</taxon>
        <taxon>Strigomonadinae</taxon>
        <taxon>Strigomonas</taxon>
    </lineage>
</organism>
<dbReference type="InterPro" id="IPR001932">
    <property type="entry name" value="PPM-type_phosphatase-like_dom"/>
</dbReference>
<dbReference type="PROSITE" id="PS51746">
    <property type="entry name" value="PPM_2"/>
    <property type="match status" value="1"/>
</dbReference>
<evidence type="ECO:0000256" key="6">
    <source>
        <dbReference type="ARBA" id="ARBA00022842"/>
    </source>
</evidence>
<feature type="compositionally biased region" description="Basic and acidic residues" evidence="9">
    <location>
        <begin position="138"/>
        <end position="154"/>
    </location>
</feature>
<protein>
    <recommendedName>
        <fullName evidence="3">protein-serine/threonine phosphatase</fullName>
        <ecNumber evidence="3">3.1.3.16</ecNumber>
    </recommendedName>
</protein>
<evidence type="ECO:0000256" key="3">
    <source>
        <dbReference type="ARBA" id="ARBA00013081"/>
    </source>
</evidence>
<evidence type="ECO:0000256" key="8">
    <source>
        <dbReference type="ARBA" id="ARBA00023211"/>
    </source>
</evidence>
<evidence type="ECO:0000256" key="5">
    <source>
        <dbReference type="ARBA" id="ARBA00022801"/>
    </source>
</evidence>
<keyword evidence="12" id="KW-1185">Reference proteome</keyword>
<evidence type="ECO:0000256" key="4">
    <source>
        <dbReference type="ARBA" id="ARBA00022723"/>
    </source>
</evidence>
<dbReference type="PANTHER" id="PTHR13832">
    <property type="entry name" value="PROTEIN PHOSPHATASE 2C"/>
    <property type="match status" value="1"/>
</dbReference>
<comment type="caution">
    <text evidence="11">The sequence shown here is derived from an EMBL/GenBank/DDBJ whole genome shotgun (WGS) entry which is preliminary data.</text>
</comment>
<feature type="region of interest" description="Disordered" evidence="9">
    <location>
        <begin position="113"/>
        <end position="154"/>
    </location>
</feature>
<feature type="domain" description="PPM-type phosphatase" evidence="10">
    <location>
        <begin position="1"/>
        <end position="106"/>
    </location>
</feature>
<dbReference type="GO" id="GO:0046872">
    <property type="term" value="F:metal ion binding"/>
    <property type="evidence" value="ECO:0007669"/>
    <property type="project" value="UniProtKB-KW"/>
</dbReference>
<dbReference type="AlphaFoldDB" id="S9TMZ7"/>
<comment type="cofactor">
    <cofactor evidence="1">
        <name>Mn(2+)</name>
        <dbReference type="ChEBI" id="CHEBI:29035"/>
    </cofactor>
</comment>
<keyword evidence="8" id="KW-0464">Manganese</keyword>
<dbReference type="EC" id="3.1.3.16" evidence="3"/>